<feature type="region of interest" description="Disordered" evidence="3">
    <location>
        <begin position="30"/>
        <end position="53"/>
    </location>
</feature>
<feature type="transmembrane region" description="Helical" evidence="4">
    <location>
        <begin position="115"/>
        <end position="134"/>
    </location>
</feature>
<evidence type="ECO:0000259" key="5">
    <source>
        <dbReference type="PROSITE" id="PS50850"/>
    </source>
</evidence>
<feature type="transmembrane region" description="Helical" evidence="4">
    <location>
        <begin position="204"/>
        <end position="228"/>
    </location>
</feature>
<feature type="compositionally biased region" description="Basic and acidic residues" evidence="3">
    <location>
        <begin position="30"/>
        <end position="40"/>
    </location>
</feature>
<feature type="transmembrane region" description="Helical" evidence="4">
    <location>
        <begin position="417"/>
        <end position="440"/>
    </location>
</feature>
<reference evidence="6 7" key="1">
    <citation type="submission" date="2019-02" db="EMBL/GenBank/DDBJ databases">
        <title>Genome sequencing of the rare red list fungi Dentipellis fragilis.</title>
        <authorList>
            <person name="Buettner E."/>
            <person name="Kellner H."/>
        </authorList>
    </citation>
    <scope>NUCLEOTIDE SEQUENCE [LARGE SCALE GENOMIC DNA]</scope>
    <source>
        <strain evidence="6 7">DSM 105465</strain>
    </source>
</reference>
<dbReference type="OrthoDB" id="2213137at2759"/>
<dbReference type="InterPro" id="IPR036259">
    <property type="entry name" value="MFS_trans_sf"/>
</dbReference>
<evidence type="ECO:0000313" key="7">
    <source>
        <dbReference type="Proteomes" id="UP000298327"/>
    </source>
</evidence>
<dbReference type="PANTHER" id="PTHR11360:SF284">
    <property type="entry name" value="EG:103B4.3 PROTEIN-RELATED"/>
    <property type="match status" value="1"/>
</dbReference>
<comment type="caution">
    <text evidence="6">The sequence shown here is derived from an EMBL/GenBank/DDBJ whole genome shotgun (WGS) entry which is preliminary data.</text>
</comment>
<protein>
    <recommendedName>
        <fullName evidence="5">Major facilitator superfamily (MFS) profile domain-containing protein</fullName>
    </recommendedName>
</protein>
<feature type="transmembrane region" description="Helical" evidence="4">
    <location>
        <begin position="65"/>
        <end position="85"/>
    </location>
</feature>
<dbReference type="Gene3D" id="1.20.1250.20">
    <property type="entry name" value="MFS general substrate transporter like domains"/>
    <property type="match status" value="2"/>
</dbReference>
<evidence type="ECO:0000256" key="3">
    <source>
        <dbReference type="SAM" id="MobiDB-lite"/>
    </source>
</evidence>
<comment type="similarity">
    <text evidence="2">Belongs to the major facilitator superfamily. Monocarboxylate porter (TC 2.A.1.13) family.</text>
</comment>
<dbReference type="InterPro" id="IPR020846">
    <property type="entry name" value="MFS_dom"/>
</dbReference>
<dbReference type="EMBL" id="SEOQ01000076">
    <property type="protein sequence ID" value="TFY70900.1"/>
    <property type="molecule type" value="Genomic_DNA"/>
</dbReference>
<dbReference type="PANTHER" id="PTHR11360">
    <property type="entry name" value="MONOCARBOXYLATE TRANSPORTER"/>
    <property type="match status" value="1"/>
</dbReference>
<feature type="transmembrane region" description="Helical" evidence="4">
    <location>
        <begin position="173"/>
        <end position="192"/>
    </location>
</feature>
<gene>
    <name evidence="6" type="ORF">EVG20_g2105</name>
</gene>
<dbReference type="InterPro" id="IPR011701">
    <property type="entry name" value="MFS"/>
</dbReference>
<feature type="transmembrane region" description="Helical" evidence="4">
    <location>
        <begin position="248"/>
        <end position="270"/>
    </location>
</feature>
<feature type="domain" description="Major facilitator superfamily (MFS) profile" evidence="5">
    <location>
        <begin position="248"/>
        <end position="453"/>
    </location>
</feature>
<organism evidence="6 7">
    <name type="scientific">Dentipellis fragilis</name>
    <dbReference type="NCBI Taxonomy" id="205917"/>
    <lineage>
        <taxon>Eukaryota</taxon>
        <taxon>Fungi</taxon>
        <taxon>Dikarya</taxon>
        <taxon>Basidiomycota</taxon>
        <taxon>Agaricomycotina</taxon>
        <taxon>Agaricomycetes</taxon>
        <taxon>Russulales</taxon>
        <taxon>Hericiaceae</taxon>
        <taxon>Dentipellis</taxon>
    </lineage>
</organism>
<dbReference type="GO" id="GO:0022857">
    <property type="term" value="F:transmembrane transporter activity"/>
    <property type="evidence" value="ECO:0007669"/>
    <property type="project" value="InterPro"/>
</dbReference>
<feature type="transmembrane region" description="Helical" evidence="4">
    <location>
        <begin position="146"/>
        <end position="167"/>
    </location>
</feature>
<feature type="transmembrane region" description="Helical" evidence="4">
    <location>
        <begin position="339"/>
        <end position="356"/>
    </location>
</feature>
<keyword evidence="4" id="KW-0812">Transmembrane</keyword>
<dbReference type="Pfam" id="PF07690">
    <property type="entry name" value="MFS_1"/>
    <property type="match status" value="1"/>
</dbReference>
<keyword evidence="7" id="KW-1185">Reference proteome</keyword>
<keyword evidence="4" id="KW-0472">Membrane</keyword>
<dbReference type="AlphaFoldDB" id="A0A4Y9Z9S3"/>
<name>A0A4Y9Z9S3_9AGAM</name>
<sequence>MSNEASAIQETHELDDLSKAALTQRTIKSVERDSDAHGDVSQETAVANAPENAAEDLRPSKRFQVLLVLAGFMMIFQTIGTNQTYGVFQEFYTSPQSNIKDGPGQDALVSPNLKLITLSGAVIMSLGIVLASFATKLWHLFLTQSLLYGIGSSLFYFPILSLAPPFFDRHRGFAMGVILSGNGIGGLVLALVTHQLLQKVGVQWTLRILGLWNLLVCIPVACVVRRRAGFGFGRRSTKFDYSILRRGTFLSQTFGAFLQAAGNVIPLYYLTTYSTAVLAYSSTTGSLLLAINNAVNSVSRIAMGILADRVGRQNTMIASVILSAVSVFSFWIDASRSRFLAFIVFYGIYAGGYNALLPTTITEVYGVQNYAPINAAIYFIRGLGTMLGAPIAGVILGQHGRGSGMLSMDRLQAKGGYNNVAIYDGVLLMSAGLCVAFARWSDAHNKGEWVWKA</sequence>
<keyword evidence="4" id="KW-1133">Transmembrane helix</keyword>
<evidence type="ECO:0000256" key="4">
    <source>
        <dbReference type="SAM" id="Phobius"/>
    </source>
</evidence>
<dbReference type="InterPro" id="IPR050327">
    <property type="entry name" value="Proton-linked_MCT"/>
</dbReference>
<dbReference type="PROSITE" id="PS50850">
    <property type="entry name" value="MFS"/>
    <property type="match status" value="1"/>
</dbReference>
<dbReference type="Proteomes" id="UP000298327">
    <property type="component" value="Unassembled WGS sequence"/>
</dbReference>
<dbReference type="GO" id="GO:0016020">
    <property type="term" value="C:membrane"/>
    <property type="evidence" value="ECO:0007669"/>
    <property type="project" value="UniProtKB-SubCell"/>
</dbReference>
<comment type="subcellular location">
    <subcellularLocation>
        <location evidence="1">Membrane</location>
        <topology evidence="1">Multi-pass membrane protein</topology>
    </subcellularLocation>
</comment>
<evidence type="ECO:0000313" key="6">
    <source>
        <dbReference type="EMBL" id="TFY70900.1"/>
    </source>
</evidence>
<accession>A0A4Y9Z9S3</accession>
<feature type="transmembrane region" description="Helical" evidence="4">
    <location>
        <begin position="315"/>
        <end position="332"/>
    </location>
</feature>
<feature type="transmembrane region" description="Helical" evidence="4">
    <location>
        <begin position="277"/>
        <end position="295"/>
    </location>
</feature>
<feature type="transmembrane region" description="Helical" evidence="4">
    <location>
        <begin position="376"/>
        <end position="396"/>
    </location>
</feature>
<proteinExistence type="inferred from homology"/>
<evidence type="ECO:0000256" key="2">
    <source>
        <dbReference type="ARBA" id="ARBA00006727"/>
    </source>
</evidence>
<evidence type="ECO:0000256" key="1">
    <source>
        <dbReference type="ARBA" id="ARBA00004141"/>
    </source>
</evidence>
<dbReference type="SUPFAM" id="SSF103473">
    <property type="entry name" value="MFS general substrate transporter"/>
    <property type="match status" value="1"/>
</dbReference>